<keyword evidence="3" id="KW-1185">Reference proteome</keyword>
<keyword evidence="1" id="KW-0732">Signal</keyword>
<dbReference type="Proteomes" id="UP000709295">
    <property type="component" value="Unassembled WGS sequence"/>
</dbReference>
<feature type="chain" id="PRO_5035166972" evidence="1">
    <location>
        <begin position="20"/>
        <end position="49"/>
    </location>
</feature>
<evidence type="ECO:0000256" key="1">
    <source>
        <dbReference type="SAM" id="SignalP"/>
    </source>
</evidence>
<gene>
    <name evidence="2" type="ORF">JG688_00012255</name>
</gene>
<evidence type="ECO:0000313" key="3">
    <source>
        <dbReference type="Proteomes" id="UP000709295"/>
    </source>
</evidence>
<reference evidence="2" key="1">
    <citation type="submission" date="2021-01" db="EMBL/GenBank/DDBJ databases">
        <title>Phytophthora aleatoria, a newly-described species from Pinus radiata is distinct from Phytophthora cactorum isolates based on comparative genomics.</title>
        <authorList>
            <person name="Mcdougal R."/>
            <person name="Panda P."/>
            <person name="Williams N."/>
            <person name="Studholme D.J."/>
        </authorList>
    </citation>
    <scope>NUCLEOTIDE SEQUENCE</scope>
    <source>
        <strain evidence="2">NZFS 4037</strain>
    </source>
</reference>
<protein>
    <submittedName>
        <fullName evidence="2">Uncharacterized protein</fullName>
    </submittedName>
</protein>
<dbReference type="EMBL" id="JAENGY010000930">
    <property type="protein sequence ID" value="KAG6954635.1"/>
    <property type="molecule type" value="Genomic_DNA"/>
</dbReference>
<dbReference type="AlphaFoldDB" id="A0A8J5MET3"/>
<name>A0A8J5MET3_9STRA</name>
<sequence length="49" mass="5535">MRGRRSLLWSGLRLFSSYALQEIESAKKQAAGVIVKNPHQHSPSSKERV</sequence>
<proteinExistence type="predicted"/>
<feature type="signal peptide" evidence="1">
    <location>
        <begin position="1"/>
        <end position="19"/>
    </location>
</feature>
<comment type="caution">
    <text evidence="2">The sequence shown here is derived from an EMBL/GenBank/DDBJ whole genome shotgun (WGS) entry which is preliminary data.</text>
</comment>
<accession>A0A8J5MET3</accession>
<organism evidence="2 3">
    <name type="scientific">Phytophthora aleatoria</name>
    <dbReference type="NCBI Taxonomy" id="2496075"/>
    <lineage>
        <taxon>Eukaryota</taxon>
        <taxon>Sar</taxon>
        <taxon>Stramenopiles</taxon>
        <taxon>Oomycota</taxon>
        <taxon>Peronosporomycetes</taxon>
        <taxon>Peronosporales</taxon>
        <taxon>Peronosporaceae</taxon>
        <taxon>Phytophthora</taxon>
    </lineage>
</organism>
<evidence type="ECO:0000313" key="2">
    <source>
        <dbReference type="EMBL" id="KAG6954635.1"/>
    </source>
</evidence>